<dbReference type="InterPro" id="IPR010201">
    <property type="entry name" value="HflK"/>
</dbReference>
<comment type="subunit">
    <text evidence="6">HflC and HflK may interact to form a multimeric complex.</text>
</comment>
<keyword evidence="5 6" id="KW-0472">Membrane</keyword>
<feature type="region of interest" description="Disordered" evidence="7">
    <location>
        <begin position="1"/>
        <end position="29"/>
    </location>
</feature>
<proteinExistence type="inferred from homology"/>
<evidence type="ECO:0000259" key="8">
    <source>
        <dbReference type="SMART" id="SM00244"/>
    </source>
</evidence>
<keyword evidence="10" id="KW-1185">Reference proteome</keyword>
<dbReference type="InterPro" id="IPR036013">
    <property type="entry name" value="Band_7/SPFH_dom_sf"/>
</dbReference>
<comment type="similarity">
    <text evidence="2 6">Belongs to the band 7/mec-2 family. HflK subfamily.</text>
</comment>
<dbReference type="NCBIfam" id="TIGR01933">
    <property type="entry name" value="hflK"/>
    <property type="match status" value="1"/>
</dbReference>
<comment type="function">
    <text evidence="6">HflC and HflK could encode or regulate a protease.</text>
</comment>
<reference evidence="9" key="1">
    <citation type="submission" date="2021-07" db="EMBL/GenBank/DDBJ databases">
        <title>Neiella marina sp. nov., isolated from the intestinal content of sea cucumber Apostichopus japonicus.</title>
        <authorList>
            <person name="Bai X."/>
        </authorList>
    </citation>
    <scope>NUCLEOTIDE SEQUENCE</scope>
    <source>
        <strain evidence="9">126</strain>
    </source>
</reference>
<dbReference type="RefSeq" id="WP_220103823.1">
    <property type="nucleotide sequence ID" value="NZ_JAHZSS010000008.1"/>
</dbReference>
<evidence type="ECO:0000256" key="7">
    <source>
        <dbReference type="SAM" id="MobiDB-lite"/>
    </source>
</evidence>
<evidence type="ECO:0000256" key="2">
    <source>
        <dbReference type="ARBA" id="ARBA00006971"/>
    </source>
</evidence>
<dbReference type="SUPFAM" id="SSF117892">
    <property type="entry name" value="Band 7/SPFH domain"/>
    <property type="match status" value="1"/>
</dbReference>
<organism evidence="9 10">
    <name type="scientific">Neiella holothuriorum</name>
    <dbReference type="NCBI Taxonomy" id="2870530"/>
    <lineage>
        <taxon>Bacteria</taxon>
        <taxon>Pseudomonadati</taxon>
        <taxon>Pseudomonadota</taxon>
        <taxon>Gammaproteobacteria</taxon>
        <taxon>Alteromonadales</taxon>
        <taxon>Echinimonadaceae</taxon>
        <taxon>Neiella</taxon>
    </lineage>
</organism>
<gene>
    <name evidence="9" type="primary">hflK</name>
    <name evidence="9" type="ORF">K0504_08290</name>
</gene>
<dbReference type="GO" id="GO:0006508">
    <property type="term" value="P:proteolysis"/>
    <property type="evidence" value="ECO:0007669"/>
    <property type="project" value="UniProtKB-KW"/>
</dbReference>
<evidence type="ECO:0000256" key="4">
    <source>
        <dbReference type="ARBA" id="ARBA00022989"/>
    </source>
</evidence>
<dbReference type="Pfam" id="PF01145">
    <property type="entry name" value="Band_7"/>
    <property type="match status" value="1"/>
</dbReference>
<keyword evidence="3 6" id="KW-0812">Transmembrane</keyword>
<feature type="region of interest" description="Disordered" evidence="7">
    <location>
        <begin position="345"/>
        <end position="383"/>
    </location>
</feature>
<feature type="domain" description="Band 7" evidence="8">
    <location>
        <begin position="76"/>
        <end position="236"/>
    </location>
</feature>
<feature type="transmembrane region" description="Helical" evidence="6">
    <location>
        <begin position="60"/>
        <end position="81"/>
    </location>
</feature>
<dbReference type="PANTHER" id="PTHR43327">
    <property type="entry name" value="STOMATIN-LIKE PROTEIN 2, MITOCHONDRIAL"/>
    <property type="match status" value="1"/>
</dbReference>
<evidence type="ECO:0000313" key="9">
    <source>
        <dbReference type="EMBL" id="MBW8191030.1"/>
    </source>
</evidence>
<keyword evidence="4 6" id="KW-1133">Transmembrane helix</keyword>
<comment type="subcellular location">
    <subcellularLocation>
        <location evidence="1">Membrane</location>
        <topology evidence="1">Single-pass membrane protein</topology>
    </subcellularLocation>
</comment>
<dbReference type="Pfam" id="PF12221">
    <property type="entry name" value="HflK_N"/>
    <property type="match status" value="1"/>
</dbReference>
<comment type="caution">
    <text evidence="9">The sequence shown here is derived from an EMBL/GenBank/DDBJ whole genome shotgun (WGS) entry which is preliminary data.</text>
</comment>
<name>A0ABS7EFN8_9GAMM</name>
<feature type="compositionally biased region" description="Low complexity" evidence="7">
    <location>
        <begin position="354"/>
        <end position="370"/>
    </location>
</feature>
<evidence type="ECO:0000256" key="3">
    <source>
        <dbReference type="ARBA" id="ARBA00022692"/>
    </source>
</evidence>
<dbReference type="InterPro" id="IPR050710">
    <property type="entry name" value="Band7/mec-2_domain"/>
</dbReference>
<dbReference type="Proteomes" id="UP001166251">
    <property type="component" value="Unassembled WGS sequence"/>
</dbReference>
<keyword evidence="9" id="KW-0645">Protease</keyword>
<dbReference type="CDD" id="cd03404">
    <property type="entry name" value="SPFH_HflK"/>
    <property type="match status" value="1"/>
</dbReference>
<evidence type="ECO:0000256" key="6">
    <source>
        <dbReference type="RuleBase" id="RU364113"/>
    </source>
</evidence>
<dbReference type="PANTHER" id="PTHR43327:SF2">
    <property type="entry name" value="MODULATOR OF FTSH PROTEASE HFLK"/>
    <property type="match status" value="1"/>
</dbReference>
<keyword evidence="9" id="KW-0378">Hydrolase</keyword>
<dbReference type="GO" id="GO:0008233">
    <property type="term" value="F:peptidase activity"/>
    <property type="evidence" value="ECO:0007669"/>
    <property type="project" value="UniProtKB-KW"/>
</dbReference>
<dbReference type="InterPro" id="IPR001107">
    <property type="entry name" value="Band_7"/>
</dbReference>
<sequence length="383" mass="42744">MAWHEPGGNKPNDPWKGKKSGNQGPPDLDEVLTNLSKKLGGKFGGGRGGRGGNDSDVMKFGGGLVVIIALLVWAFSGLYTVREAELGVKLRFGGFVDNVQPGLHWKPTFIDEVTPVDVRSVSSMPTSGFMLTKDENVVRIEMDVQYRVTDPYLYLYSVMNPEDTLLQAMDSALRYVVGHNTMDNVLTSGREQVRSETWQELSNIIDPYRTGLEIVDLNVQLARPPEEVKDAFDDAISAQEDEERFVREAEAYAREVEPQARGQVKRILEDSNAYKQKKVLDAQGDVARFNLILPEYTMQPEITRKRLYLETIEKVYSNTSKVLVDIEGGNNLMYLPLDKIMKSTPQTSTKSAFSDSNRSSRAPVSSSPSSSRERTDRFTSGSN</sequence>
<evidence type="ECO:0000256" key="5">
    <source>
        <dbReference type="ARBA" id="ARBA00023136"/>
    </source>
</evidence>
<evidence type="ECO:0000313" key="10">
    <source>
        <dbReference type="Proteomes" id="UP001166251"/>
    </source>
</evidence>
<accession>A0ABS7EFN8</accession>
<dbReference type="InterPro" id="IPR020980">
    <property type="entry name" value="Membrane_HflK_N"/>
</dbReference>
<evidence type="ECO:0000256" key="1">
    <source>
        <dbReference type="ARBA" id="ARBA00004167"/>
    </source>
</evidence>
<protein>
    <recommendedName>
        <fullName evidence="6">Protein HflK</fullName>
    </recommendedName>
</protein>
<dbReference type="Gene3D" id="3.30.479.30">
    <property type="entry name" value="Band 7 domain"/>
    <property type="match status" value="1"/>
</dbReference>
<dbReference type="SMART" id="SM00244">
    <property type="entry name" value="PHB"/>
    <property type="match status" value="1"/>
</dbReference>
<dbReference type="EMBL" id="JAHZSS010000008">
    <property type="protein sequence ID" value="MBW8191030.1"/>
    <property type="molecule type" value="Genomic_DNA"/>
</dbReference>